<organism evidence="2 3">
    <name type="scientific">Mycena albidolilacea</name>
    <dbReference type="NCBI Taxonomy" id="1033008"/>
    <lineage>
        <taxon>Eukaryota</taxon>
        <taxon>Fungi</taxon>
        <taxon>Dikarya</taxon>
        <taxon>Basidiomycota</taxon>
        <taxon>Agaricomycotina</taxon>
        <taxon>Agaricomycetes</taxon>
        <taxon>Agaricomycetidae</taxon>
        <taxon>Agaricales</taxon>
        <taxon>Marasmiineae</taxon>
        <taxon>Mycenaceae</taxon>
        <taxon>Mycena</taxon>
    </lineage>
</organism>
<feature type="compositionally biased region" description="Polar residues" evidence="1">
    <location>
        <begin position="163"/>
        <end position="194"/>
    </location>
</feature>
<accession>A0AAD6Z229</accession>
<protein>
    <submittedName>
        <fullName evidence="2">Uncharacterized protein</fullName>
    </submittedName>
</protein>
<feature type="region of interest" description="Disordered" evidence="1">
    <location>
        <begin position="333"/>
        <end position="396"/>
    </location>
</feature>
<sequence>MDNPLQQAPAAPYSVIVPLHQCLKCGGRLADLRVHEGTTTPASRGKFVQLCIACHKSHHHTEAYVHGDACHLLVQLNCRRFGDPIPEDSAHAPLRFAPKPPDKPANNGPFSCPAFGCMNQQGNPRQRAQKCIEYKCKTCCVDAASSAARSGRYRDACKAHSTLGVQGNPNSHPPSLSRSQGQHSRPSNPLQPTRGSRALAKPLSHTWVNQYQADNARPDSGKVIRQKINAIVANTSELVVYHSKGQHPLQLQIEVDSYQTRLSKHPALMDGLQINQSSWFDLYTNLEWKTMQVSTFFLLDKHNPALIRLRPSLLVGLDLGDCPDIDTFIGKQSRKRTGTALVSPPKKLARTDINSTPSQHTDPIEIPDSPSPTFSSIPPAPSISHAPRPSQSQLVLTPDTPILPHLQSLPDVGSTRKKFPDSFYAYEHDAAWKAYDALRDSTPGKISIPENFSTLFPGAKYSHTTVTRWWNEFINAPLHVKQHFVAFGRIEAGSWRSFLHGLREVEAGRPLVSINSNPVLITMILRFTQFPVSQDGNIGVERMATFGVKADAIRWR</sequence>
<reference evidence="2" key="1">
    <citation type="submission" date="2023-03" db="EMBL/GenBank/DDBJ databases">
        <title>Massive genome expansion in bonnet fungi (Mycena s.s.) driven by repeated elements and novel gene families across ecological guilds.</title>
        <authorList>
            <consortium name="Lawrence Berkeley National Laboratory"/>
            <person name="Harder C.B."/>
            <person name="Miyauchi S."/>
            <person name="Viragh M."/>
            <person name="Kuo A."/>
            <person name="Thoen E."/>
            <person name="Andreopoulos B."/>
            <person name="Lu D."/>
            <person name="Skrede I."/>
            <person name="Drula E."/>
            <person name="Henrissat B."/>
            <person name="Morin E."/>
            <person name="Kohler A."/>
            <person name="Barry K."/>
            <person name="LaButti K."/>
            <person name="Morin E."/>
            <person name="Salamov A."/>
            <person name="Lipzen A."/>
            <person name="Mereny Z."/>
            <person name="Hegedus B."/>
            <person name="Baldrian P."/>
            <person name="Stursova M."/>
            <person name="Weitz H."/>
            <person name="Taylor A."/>
            <person name="Grigoriev I.V."/>
            <person name="Nagy L.G."/>
            <person name="Martin F."/>
            <person name="Kauserud H."/>
        </authorList>
    </citation>
    <scope>NUCLEOTIDE SEQUENCE</scope>
    <source>
        <strain evidence="2">CBHHK002</strain>
    </source>
</reference>
<feature type="compositionally biased region" description="Low complexity" evidence="1">
    <location>
        <begin position="366"/>
        <end position="390"/>
    </location>
</feature>
<evidence type="ECO:0000313" key="2">
    <source>
        <dbReference type="EMBL" id="KAJ7304610.1"/>
    </source>
</evidence>
<feature type="compositionally biased region" description="Polar residues" evidence="1">
    <location>
        <begin position="352"/>
        <end position="361"/>
    </location>
</feature>
<evidence type="ECO:0000313" key="3">
    <source>
        <dbReference type="Proteomes" id="UP001218218"/>
    </source>
</evidence>
<dbReference type="Proteomes" id="UP001218218">
    <property type="component" value="Unassembled WGS sequence"/>
</dbReference>
<gene>
    <name evidence="2" type="ORF">DFH08DRAFT_985581</name>
</gene>
<name>A0AAD6Z229_9AGAR</name>
<dbReference type="EMBL" id="JARIHO010000100">
    <property type="protein sequence ID" value="KAJ7304610.1"/>
    <property type="molecule type" value="Genomic_DNA"/>
</dbReference>
<evidence type="ECO:0000256" key="1">
    <source>
        <dbReference type="SAM" id="MobiDB-lite"/>
    </source>
</evidence>
<keyword evidence="3" id="KW-1185">Reference proteome</keyword>
<proteinExistence type="predicted"/>
<feature type="region of interest" description="Disordered" evidence="1">
    <location>
        <begin position="162"/>
        <end position="196"/>
    </location>
</feature>
<dbReference type="AlphaFoldDB" id="A0AAD6Z229"/>
<comment type="caution">
    <text evidence="2">The sequence shown here is derived from an EMBL/GenBank/DDBJ whole genome shotgun (WGS) entry which is preliminary data.</text>
</comment>